<evidence type="ECO:0000313" key="1">
    <source>
        <dbReference type="EMBL" id="WWT41130.1"/>
    </source>
</evidence>
<proteinExistence type="predicted"/>
<accession>A0AC61ZT58</accession>
<reference evidence="1" key="1">
    <citation type="submission" date="2024-02" db="EMBL/GenBank/DDBJ databases">
        <title>Klebsiella phages.</title>
        <authorList>
            <person name="Li J."/>
            <person name="Feng Y."/>
            <person name="Zong Z."/>
        </authorList>
    </citation>
    <scope>NUCLEOTIDE SEQUENCE</scope>
</reference>
<dbReference type="EMBL" id="PP357458">
    <property type="protein sequence ID" value="WWT41130.1"/>
    <property type="molecule type" value="Genomic_DNA"/>
</dbReference>
<name>A0AC61ZT58_9CAUD</name>
<protein>
    <submittedName>
        <fullName evidence="1">Uncharacterized protein</fullName>
    </submittedName>
</protein>
<organism evidence="1">
    <name type="scientific">Klebsiella phage phi1_175008</name>
    <dbReference type="NCBI Taxonomy" id="3127744"/>
    <lineage>
        <taxon>Viruses</taxon>
        <taxon>Duplodnaviria</taxon>
        <taxon>Heunggongvirae</taxon>
        <taxon>Uroviricota</taxon>
        <taxon>Caudoviricetes</taxon>
        <taxon>Stephanstirmvirinae</taxon>
    </lineage>
</organism>
<sequence length="323" mass="36927">MIVPVCINAAKADVLAYARSVNKEEEFFQALAEVFSDADYQYDVAEIRSMFITDDNGREPPFSHIFFDSKGIMDGADLGTIQKWDMQTKTITGEKMFKEVFNAAMSKTKQTKPTIENAAFLTKSVGLDEIQLLVEICREQGKTFWSDGSRFMRYVEDYQDKHVTYFSGECGIDGSMGGITGNQVLVSYEEFLKLLKEHYGVTEQATVKNPRPRYRKRNRQKPTVAKTIVRVLYTTQQVYTFKNVRSVQIIDDKVYIQYERDITEGIKESSESEINSDLVMAVVIHEVGNRSNFFRNIDGTWDFQAEDGTVINSGKQLGRVFKK</sequence>